<keyword evidence="6 8" id="KW-0862">Zinc</keyword>
<dbReference type="InterPro" id="IPR006591">
    <property type="entry name" value="RNAP_P/RPABC4"/>
</dbReference>
<comment type="function">
    <text evidence="8">DNA-dependent RNA polymerase (RNAP) catalyzes the transcription of DNA into RNA using the four ribonucleoside triphosphates as substrates.</text>
</comment>
<dbReference type="EC" id="2.7.7.6" evidence="8"/>
<dbReference type="Pfam" id="PF03604">
    <property type="entry name" value="Zn_ribbon_RPAB4"/>
    <property type="match status" value="1"/>
</dbReference>
<keyword evidence="4 8" id="KW-0548">Nucleotidyltransferase</keyword>
<dbReference type="AlphaFoldDB" id="A0A7C1HW43"/>
<dbReference type="GO" id="GO:0003899">
    <property type="term" value="F:DNA-directed RNA polymerase activity"/>
    <property type="evidence" value="ECO:0007669"/>
    <property type="project" value="UniProtKB-UniRule"/>
</dbReference>
<dbReference type="InterPro" id="IPR023464">
    <property type="entry name" value="Rpo12"/>
</dbReference>
<comment type="subunit">
    <text evidence="8">Part of the RNA polymerase complex.</text>
</comment>
<organism evidence="9">
    <name type="scientific">Fervidicoccus fontis</name>
    <dbReference type="NCBI Taxonomy" id="683846"/>
    <lineage>
        <taxon>Archaea</taxon>
        <taxon>Thermoproteota</taxon>
        <taxon>Thermoprotei</taxon>
        <taxon>Fervidicoccales</taxon>
        <taxon>Fervidicoccaceae</taxon>
        <taxon>Fervidicoccus</taxon>
    </lineage>
</organism>
<dbReference type="Gene3D" id="2.20.28.30">
    <property type="entry name" value="RNA polymerase ii, chain L"/>
    <property type="match status" value="1"/>
</dbReference>
<feature type="binding site" evidence="8">
    <location>
        <position position="40"/>
    </location>
    <ligand>
        <name>Zn(2+)</name>
        <dbReference type="ChEBI" id="CHEBI:29105"/>
    </ligand>
</feature>
<comment type="caution">
    <text evidence="9">The sequence shown here is derived from an EMBL/GenBank/DDBJ whole genome shotgun (WGS) entry which is preliminary data.</text>
</comment>
<evidence type="ECO:0000313" key="9">
    <source>
        <dbReference type="EMBL" id="HDS10087.1"/>
    </source>
</evidence>
<keyword evidence="1 8" id="KW-0240">DNA-directed RNA polymerase</keyword>
<comment type="cofactor">
    <cofactor evidence="8">
        <name>Zn(2+)</name>
        <dbReference type="ChEBI" id="CHEBI:29105"/>
    </cofactor>
    <text evidence="8">Binds 1 zinc ion.</text>
</comment>
<dbReference type="HAMAP" id="MF_00615">
    <property type="entry name" value="RNApol_arch_Rpo12"/>
    <property type="match status" value="1"/>
</dbReference>
<feature type="binding site" evidence="8">
    <location>
        <position position="43"/>
    </location>
    <ligand>
        <name>Zn(2+)</name>
        <dbReference type="ChEBI" id="CHEBI:29105"/>
    </ligand>
</feature>
<evidence type="ECO:0000256" key="5">
    <source>
        <dbReference type="ARBA" id="ARBA00022723"/>
    </source>
</evidence>
<sequence>MPLRGFAVSGEFEEGFYYVCANCGRTLTTKDFEMLRRIQCVYCGYRIVYKVRKPGVKKVKAI</sequence>
<evidence type="ECO:0000256" key="4">
    <source>
        <dbReference type="ARBA" id="ARBA00022695"/>
    </source>
</evidence>
<evidence type="ECO:0000256" key="1">
    <source>
        <dbReference type="ARBA" id="ARBA00022478"/>
    </source>
</evidence>
<dbReference type="GO" id="GO:0008270">
    <property type="term" value="F:zinc ion binding"/>
    <property type="evidence" value="ECO:0007669"/>
    <property type="project" value="UniProtKB-UniRule"/>
</dbReference>
<evidence type="ECO:0000256" key="2">
    <source>
        <dbReference type="ARBA" id="ARBA00022490"/>
    </source>
</evidence>
<dbReference type="SUPFAM" id="SSF63393">
    <property type="entry name" value="RNA polymerase subunits"/>
    <property type="match status" value="1"/>
</dbReference>
<dbReference type="GO" id="GO:0003677">
    <property type="term" value="F:DNA binding"/>
    <property type="evidence" value="ECO:0007669"/>
    <property type="project" value="InterPro"/>
</dbReference>
<evidence type="ECO:0000256" key="3">
    <source>
        <dbReference type="ARBA" id="ARBA00022679"/>
    </source>
</evidence>
<gene>
    <name evidence="8" type="primary">rpo12</name>
    <name evidence="8" type="synonym">rpoP</name>
    <name evidence="9" type="ORF">ENO04_00455</name>
</gene>
<dbReference type="EMBL" id="DSDY01000018">
    <property type="protein sequence ID" value="HDS10087.1"/>
    <property type="molecule type" value="Genomic_DNA"/>
</dbReference>
<reference evidence="9" key="1">
    <citation type="journal article" date="2020" name="mSystems">
        <title>Genome- and Community-Level Interaction Insights into Carbon Utilization and Element Cycling Functions of Hydrothermarchaeota in Hydrothermal Sediment.</title>
        <authorList>
            <person name="Zhou Z."/>
            <person name="Liu Y."/>
            <person name="Xu W."/>
            <person name="Pan J."/>
            <person name="Luo Z.H."/>
            <person name="Li M."/>
        </authorList>
    </citation>
    <scope>NUCLEOTIDE SEQUENCE [LARGE SCALE GENOMIC DNA]</scope>
    <source>
        <strain evidence="9">SpSt-123</strain>
    </source>
</reference>
<keyword evidence="2 8" id="KW-0963">Cytoplasm</keyword>
<evidence type="ECO:0000256" key="8">
    <source>
        <dbReference type="HAMAP-Rule" id="MF_00615"/>
    </source>
</evidence>
<comment type="subcellular location">
    <subcellularLocation>
        <location evidence="8">Cytoplasm</location>
    </subcellularLocation>
</comment>
<keyword evidence="3 8" id="KW-0808">Transferase</keyword>
<dbReference type="GO" id="GO:0006351">
    <property type="term" value="P:DNA-templated transcription"/>
    <property type="evidence" value="ECO:0007669"/>
    <property type="project" value="UniProtKB-UniRule"/>
</dbReference>
<dbReference type="GO" id="GO:0005737">
    <property type="term" value="C:cytoplasm"/>
    <property type="evidence" value="ECO:0007669"/>
    <property type="project" value="UniProtKB-SubCell"/>
</dbReference>
<dbReference type="InterPro" id="IPR029040">
    <property type="entry name" value="RPABC4/Spt4"/>
</dbReference>
<feature type="binding site" evidence="8">
    <location>
        <position position="23"/>
    </location>
    <ligand>
        <name>Zn(2+)</name>
        <dbReference type="ChEBI" id="CHEBI:29105"/>
    </ligand>
</feature>
<protein>
    <recommendedName>
        <fullName evidence="8">DNA-directed RNA polymerase subunit Rpo12</fullName>
        <ecNumber evidence="8">2.7.7.6</ecNumber>
    </recommendedName>
    <alternativeName>
        <fullName evidence="8">DNA-directed RNA polymerase subunit P</fullName>
    </alternativeName>
</protein>
<keyword evidence="5 8" id="KW-0479">Metal-binding</keyword>
<comment type="similarity">
    <text evidence="8">Belongs to the archaeal Rpo12/eukaryotic RPC10 RNA polymerase subunit family.</text>
</comment>
<dbReference type="SMART" id="SM00659">
    <property type="entry name" value="RPOLCX"/>
    <property type="match status" value="1"/>
</dbReference>
<comment type="catalytic activity">
    <reaction evidence="8">
        <text>RNA(n) + a ribonucleoside 5'-triphosphate = RNA(n+1) + diphosphate</text>
        <dbReference type="Rhea" id="RHEA:21248"/>
        <dbReference type="Rhea" id="RHEA-COMP:14527"/>
        <dbReference type="Rhea" id="RHEA-COMP:17342"/>
        <dbReference type="ChEBI" id="CHEBI:33019"/>
        <dbReference type="ChEBI" id="CHEBI:61557"/>
        <dbReference type="ChEBI" id="CHEBI:140395"/>
        <dbReference type="EC" id="2.7.7.6"/>
    </reaction>
</comment>
<evidence type="ECO:0000256" key="7">
    <source>
        <dbReference type="ARBA" id="ARBA00023163"/>
    </source>
</evidence>
<proteinExistence type="inferred from homology"/>
<name>A0A7C1HW43_9CREN</name>
<accession>A0A7C1HW43</accession>
<dbReference type="GO" id="GO:0000428">
    <property type="term" value="C:DNA-directed RNA polymerase complex"/>
    <property type="evidence" value="ECO:0007669"/>
    <property type="project" value="UniProtKB-KW"/>
</dbReference>
<keyword evidence="7 8" id="KW-0804">Transcription</keyword>
<evidence type="ECO:0000256" key="6">
    <source>
        <dbReference type="ARBA" id="ARBA00022833"/>
    </source>
</evidence>